<reference evidence="2" key="1">
    <citation type="journal article" date="2013" name="New Phytol.">
        <title>Comparative genomic and transcriptomic analyses reveal the hemibiotrophic stage shift of Colletotrichum fungi.</title>
        <authorList>
            <person name="Gan P."/>
            <person name="Ikeda K."/>
            <person name="Irieda H."/>
            <person name="Narusaka M."/>
            <person name="O'Connell R.J."/>
            <person name="Narusaka Y."/>
            <person name="Takano Y."/>
            <person name="Kubo Y."/>
            <person name="Shirasu K."/>
        </authorList>
    </citation>
    <scope>NUCLEOTIDE SEQUENCE [LARGE SCALE GENOMIC DNA]</scope>
    <source>
        <strain evidence="2">104-T / ATCC 96160 / CBS 514.97 / LARS 414 / MAFF 240422</strain>
    </source>
</reference>
<dbReference type="AlphaFoldDB" id="A0A484FYL5"/>
<accession>A0A484FYL5</accession>
<dbReference type="Proteomes" id="UP000014480">
    <property type="component" value="Unassembled WGS sequence"/>
</dbReference>
<evidence type="ECO:0000313" key="1">
    <source>
        <dbReference type="EMBL" id="TDZ22614.1"/>
    </source>
</evidence>
<evidence type="ECO:0000313" key="2">
    <source>
        <dbReference type="Proteomes" id="UP000014480"/>
    </source>
</evidence>
<organism evidence="1 2">
    <name type="scientific">Colletotrichum orbiculare (strain 104-T / ATCC 96160 / CBS 514.97 / LARS 414 / MAFF 240422)</name>
    <name type="common">Cucumber anthracnose fungus</name>
    <name type="synonym">Colletotrichum lagenarium</name>
    <dbReference type="NCBI Taxonomy" id="1213857"/>
    <lineage>
        <taxon>Eukaryota</taxon>
        <taxon>Fungi</taxon>
        <taxon>Dikarya</taxon>
        <taxon>Ascomycota</taxon>
        <taxon>Pezizomycotina</taxon>
        <taxon>Sordariomycetes</taxon>
        <taxon>Hypocreomycetidae</taxon>
        <taxon>Glomerellales</taxon>
        <taxon>Glomerellaceae</taxon>
        <taxon>Colletotrichum</taxon>
        <taxon>Colletotrichum orbiculare species complex</taxon>
    </lineage>
</organism>
<proteinExistence type="predicted"/>
<gene>
    <name evidence="1" type="ORF">Cob_v004666</name>
</gene>
<protein>
    <submittedName>
        <fullName evidence="1">Uncharacterized protein</fullName>
    </submittedName>
</protein>
<name>A0A484FYL5_COLOR</name>
<sequence length="82" mass="9329">MLLLLLPSSPTPISYDNQLRLPVTFVCNKDGFFDHDIPTHQHQHVHHHANCITSSDACLGNVSNFSQPTEPSYHWQFFLPST</sequence>
<dbReference type="EMBL" id="AMCV02000010">
    <property type="protein sequence ID" value="TDZ22614.1"/>
    <property type="molecule type" value="Genomic_DNA"/>
</dbReference>
<reference evidence="2" key="2">
    <citation type="journal article" date="2019" name="Mol. Plant Microbe Interact.">
        <title>Genome sequence resources for four phytopathogenic fungi from the Colletotrichum orbiculare species complex.</title>
        <authorList>
            <person name="Gan P."/>
            <person name="Tsushima A."/>
            <person name="Narusaka M."/>
            <person name="Narusaka Y."/>
            <person name="Takano Y."/>
            <person name="Kubo Y."/>
            <person name="Shirasu K."/>
        </authorList>
    </citation>
    <scope>GENOME REANNOTATION</scope>
    <source>
        <strain evidence="2">104-T / ATCC 96160 / CBS 514.97 / LARS 414 / MAFF 240422</strain>
    </source>
</reference>
<comment type="caution">
    <text evidence="1">The sequence shown here is derived from an EMBL/GenBank/DDBJ whole genome shotgun (WGS) entry which is preliminary data.</text>
</comment>
<keyword evidence="2" id="KW-1185">Reference proteome</keyword>